<sequence>MGRSVNGNDYLIVTAHWIDENFYMQKRILDILQSYGICDKISSITLDNASSNNSVVQYLKTTLCPFYGDNYHIKCTAHIYNLIVRDGVNMYDNGCTKVENACHFIFKCQVKFRRKDFQNRCFENNLPPRKIPKTVATRWNTLYEMLVVAYEYRIPLQMVWDAHNSDMTYRLDDNDWRDINELIDFLKVFYLTTKRISVLYSPSICTVLPDICMISSKLYKFKNKPRFQQIIEKMIIKFKKYYIPIPQIYLTTCLLHPKYKDFGSSRMVEKIYFNLDINDELEEIPSCQQVKDSLKIEARKLYDLYNANKNLSSENEPESSRVRFDDNNIDNYLEDYLELSHDNSNDFDAYINQITEPTEDVLKWWRERTKDFQN</sequence>
<evidence type="ECO:0000256" key="3">
    <source>
        <dbReference type="ARBA" id="ARBA00022771"/>
    </source>
</evidence>
<keyword evidence="4" id="KW-0862">Zinc</keyword>
<dbReference type="Proteomes" id="UP000004994">
    <property type="component" value="Chromosome 7"/>
</dbReference>
<dbReference type="GO" id="GO:0005634">
    <property type="term" value="C:nucleus"/>
    <property type="evidence" value="ECO:0000318"/>
    <property type="project" value="GO_Central"/>
</dbReference>
<evidence type="ECO:0000256" key="5">
    <source>
        <dbReference type="ARBA" id="ARBA00023242"/>
    </source>
</evidence>
<reference evidence="6" key="1">
    <citation type="journal article" date="2012" name="Nature">
        <title>The tomato genome sequence provides insights into fleshy fruit evolution.</title>
        <authorList>
            <consortium name="Tomato Genome Consortium"/>
        </authorList>
    </citation>
    <scope>NUCLEOTIDE SEQUENCE [LARGE SCALE GENOMIC DNA]</scope>
    <source>
        <strain evidence="6">cv. Heinz 1706</strain>
    </source>
</reference>
<comment type="subcellular location">
    <subcellularLocation>
        <location evidence="1">Nucleus</location>
    </subcellularLocation>
</comment>
<dbReference type="GO" id="GO:0006357">
    <property type="term" value="P:regulation of transcription by RNA polymerase II"/>
    <property type="evidence" value="ECO:0000318"/>
    <property type="project" value="GO_Central"/>
</dbReference>
<dbReference type="STRING" id="4081.A0A3Q7H818"/>
<evidence type="ECO:0000256" key="2">
    <source>
        <dbReference type="ARBA" id="ARBA00022723"/>
    </source>
</evidence>
<dbReference type="InterPro" id="IPR012337">
    <property type="entry name" value="RNaseH-like_sf"/>
</dbReference>
<evidence type="ECO:0008006" key="8">
    <source>
        <dbReference type="Google" id="ProtNLM"/>
    </source>
</evidence>
<dbReference type="PANTHER" id="PTHR46481">
    <property type="entry name" value="ZINC FINGER BED DOMAIN-CONTAINING PROTEIN 4"/>
    <property type="match status" value="1"/>
</dbReference>
<keyword evidence="2" id="KW-0479">Metal-binding</keyword>
<keyword evidence="7" id="KW-1185">Reference proteome</keyword>
<evidence type="ECO:0000313" key="7">
    <source>
        <dbReference type="Proteomes" id="UP000004994"/>
    </source>
</evidence>
<dbReference type="PANTHER" id="PTHR46481:SF10">
    <property type="entry name" value="ZINC FINGER BED DOMAIN-CONTAINING PROTEIN 39"/>
    <property type="match status" value="1"/>
</dbReference>
<dbReference type="SUPFAM" id="SSF53098">
    <property type="entry name" value="Ribonuclease H-like"/>
    <property type="match status" value="1"/>
</dbReference>
<evidence type="ECO:0000256" key="4">
    <source>
        <dbReference type="ARBA" id="ARBA00022833"/>
    </source>
</evidence>
<dbReference type="InParanoid" id="A0A3Q7H818"/>
<dbReference type="EnsemblPlants" id="Solyc07g032745.1.1">
    <property type="protein sequence ID" value="Solyc07g032745.1.1"/>
    <property type="gene ID" value="Solyc07g032745.1"/>
</dbReference>
<dbReference type="Gramene" id="Solyc07g032745.1.1">
    <property type="protein sequence ID" value="Solyc07g032745.1.1"/>
    <property type="gene ID" value="Solyc07g032745.1"/>
</dbReference>
<keyword evidence="5" id="KW-0539">Nucleus</keyword>
<protein>
    <recommendedName>
        <fullName evidence="8">hAT-like transposase RNase-H fold domain-containing protein</fullName>
    </recommendedName>
</protein>
<keyword evidence="3" id="KW-0863">Zinc-finger</keyword>
<organism evidence="6">
    <name type="scientific">Solanum lycopersicum</name>
    <name type="common">Tomato</name>
    <name type="synonym">Lycopersicon esculentum</name>
    <dbReference type="NCBI Taxonomy" id="4081"/>
    <lineage>
        <taxon>Eukaryota</taxon>
        <taxon>Viridiplantae</taxon>
        <taxon>Streptophyta</taxon>
        <taxon>Embryophyta</taxon>
        <taxon>Tracheophyta</taxon>
        <taxon>Spermatophyta</taxon>
        <taxon>Magnoliopsida</taxon>
        <taxon>eudicotyledons</taxon>
        <taxon>Gunneridae</taxon>
        <taxon>Pentapetalae</taxon>
        <taxon>asterids</taxon>
        <taxon>lamiids</taxon>
        <taxon>Solanales</taxon>
        <taxon>Solanaceae</taxon>
        <taxon>Solanoideae</taxon>
        <taxon>Solaneae</taxon>
        <taxon>Solanum</taxon>
        <taxon>Solanum subgen. Lycopersicon</taxon>
    </lineage>
</organism>
<proteinExistence type="predicted"/>
<evidence type="ECO:0000256" key="1">
    <source>
        <dbReference type="ARBA" id="ARBA00004123"/>
    </source>
</evidence>
<dbReference type="GO" id="GO:0008270">
    <property type="term" value="F:zinc ion binding"/>
    <property type="evidence" value="ECO:0007669"/>
    <property type="project" value="UniProtKB-KW"/>
</dbReference>
<reference evidence="6" key="2">
    <citation type="submission" date="2019-01" db="UniProtKB">
        <authorList>
            <consortium name="EnsemblPlants"/>
        </authorList>
    </citation>
    <scope>IDENTIFICATION</scope>
    <source>
        <strain evidence="6">cv. Heinz 1706</strain>
    </source>
</reference>
<dbReference type="AlphaFoldDB" id="A0A3Q7H818"/>
<name>A0A3Q7H818_SOLLC</name>
<evidence type="ECO:0000313" key="6">
    <source>
        <dbReference type="EnsemblPlants" id="Solyc07g032745.1.1"/>
    </source>
</evidence>
<accession>A0A3Q7H818</accession>
<dbReference type="InterPro" id="IPR052035">
    <property type="entry name" value="ZnF_BED_domain_contain"/>
</dbReference>